<name>A0A395NNJ8_TRIAR</name>
<evidence type="ECO:0000313" key="3">
    <source>
        <dbReference type="Proteomes" id="UP000266272"/>
    </source>
</evidence>
<dbReference type="Proteomes" id="UP000266272">
    <property type="component" value="Unassembled WGS sequence"/>
</dbReference>
<keyword evidence="2" id="KW-0762">Sugar transport</keyword>
<dbReference type="InterPro" id="IPR036291">
    <property type="entry name" value="NAD(P)-bd_dom_sf"/>
</dbReference>
<keyword evidence="3" id="KW-1185">Reference proteome</keyword>
<dbReference type="InterPro" id="IPR008030">
    <property type="entry name" value="NmrA-like"/>
</dbReference>
<proteinExistence type="predicted"/>
<dbReference type="OrthoDB" id="300709at2759"/>
<accession>A0A395NNJ8</accession>
<evidence type="ECO:0000313" key="2">
    <source>
        <dbReference type="EMBL" id="RFU77473.1"/>
    </source>
</evidence>
<protein>
    <submittedName>
        <fullName evidence="2">Sugar transporter</fullName>
    </submittedName>
</protein>
<comment type="caution">
    <text evidence="2">The sequence shown here is derived from an EMBL/GenBank/DDBJ whole genome shotgun (WGS) entry which is preliminary data.</text>
</comment>
<organism evidence="2 3">
    <name type="scientific">Trichoderma arundinaceum</name>
    <dbReference type="NCBI Taxonomy" id="490622"/>
    <lineage>
        <taxon>Eukaryota</taxon>
        <taxon>Fungi</taxon>
        <taxon>Dikarya</taxon>
        <taxon>Ascomycota</taxon>
        <taxon>Pezizomycotina</taxon>
        <taxon>Sordariomycetes</taxon>
        <taxon>Hypocreomycetidae</taxon>
        <taxon>Hypocreales</taxon>
        <taxon>Hypocreaceae</taxon>
        <taxon>Trichoderma</taxon>
    </lineage>
</organism>
<feature type="domain" description="NmrA-like" evidence="1">
    <location>
        <begin position="4"/>
        <end position="103"/>
    </location>
</feature>
<dbReference type="Gene3D" id="3.90.25.10">
    <property type="entry name" value="UDP-galactose 4-epimerase, domain 1"/>
    <property type="match status" value="1"/>
</dbReference>
<dbReference type="Gene3D" id="3.40.50.720">
    <property type="entry name" value="NAD(P)-binding Rossmann-like Domain"/>
    <property type="match status" value="1"/>
</dbReference>
<keyword evidence="2" id="KW-0813">Transport</keyword>
<dbReference type="SUPFAM" id="SSF51735">
    <property type="entry name" value="NAD(P)-binding Rossmann-fold domains"/>
    <property type="match status" value="1"/>
</dbReference>
<reference evidence="2 3" key="1">
    <citation type="journal article" date="2018" name="PLoS Pathog.">
        <title>Evolution of structural diversity of trichothecenes, a family of toxins produced by plant pathogenic and entomopathogenic fungi.</title>
        <authorList>
            <person name="Proctor R.H."/>
            <person name="McCormick S.P."/>
            <person name="Kim H.S."/>
            <person name="Cardoza R.E."/>
            <person name="Stanley A.M."/>
            <person name="Lindo L."/>
            <person name="Kelly A."/>
            <person name="Brown D.W."/>
            <person name="Lee T."/>
            <person name="Vaughan M.M."/>
            <person name="Alexander N.J."/>
            <person name="Busman M."/>
            <person name="Gutierrez S."/>
        </authorList>
    </citation>
    <scope>NUCLEOTIDE SEQUENCE [LARGE SCALE GENOMIC DNA]</scope>
    <source>
        <strain evidence="2 3">IBT 40837</strain>
    </source>
</reference>
<dbReference type="Pfam" id="PF05368">
    <property type="entry name" value="NmrA"/>
    <property type="match status" value="1"/>
</dbReference>
<gene>
    <name evidence="2" type="ORF">TARUN_4776</name>
</gene>
<evidence type="ECO:0000259" key="1">
    <source>
        <dbReference type="Pfam" id="PF05368"/>
    </source>
</evidence>
<dbReference type="AlphaFoldDB" id="A0A395NNJ8"/>
<dbReference type="STRING" id="490622.A0A395NNJ8"/>
<sequence>MPQNDTYIWLLPTKPSTLLPITGDIKKTAGLWVRRILENPQKSLGKYAGVITEVLSFDEILKAWSHGTGKPAVVVECTDSSFNDLWGVSAEEFKLQLKFHELVPDMIGAFNNKGGNGVYVSGEELGITAEDIGDLTQLFETLKGNWD</sequence>
<dbReference type="EMBL" id="PXOA01000279">
    <property type="protein sequence ID" value="RFU77473.1"/>
    <property type="molecule type" value="Genomic_DNA"/>
</dbReference>